<evidence type="ECO:0000313" key="2">
    <source>
        <dbReference type="EMBL" id="MED6209809.1"/>
    </source>
</evidence>
<accession>A0ABU6YI43</accession>
<comment type="caution">
    <text evidence="2">The sequence shown here is derived from an EMBL/GenBank/DDBJ whole genome shotgun (WGS) entry which is preliminary data.</text>
</comment>
<feature type="region of interest" description="Disordered" evidence="1">
    <location>
        <begin position="1"/>
        <end position="27"/>
    </location>
</feature>
<reference evidence="2 3" key="1">
    <citation type="journal article" date="2023" name="Plants (Basel)">
        <title>Bridging the Gap: Combining Genomics and Transcriptomics Approaches to Understand Stylosanthes scabra, an Orphan Legume from the Brazilian Caatinga.</title>
        <authorList>
            <person name="Ferreira-Neto J.R.C."/>
            <person name="da Silva M.D."/>
            <person name="Binneck E."/>
            <person name="de Melo N.F."/>
            <person name="da Silva R.H."/>
            <person name="de Melo A.L.T.M."/>
            <person name="Pandolfi V."/>
            <person name="Bustamante F.O."/>
            <person name="Brasileiro-Vidal A.C."/>
            <person name="Benko-Iseppon A.M."/>
        </authorList>
    </citation>
    <scope>NUCLEOTIDE SEQUENCE [LARGE SCALE GENOMIC DNA]</scope>
    <source>
        <tissue evidence="2">Leaves</tissue>
    </source>
</reference>
<name>A0ABU6YI43_9FABA</name>
<sequence length="114" mass="12905">MSLDVENEGKKEQPSSPKLARIDSDPIKVDSHVMKNENEKTLSATSRLEPCRVEQRQKERAKVVVELILLSLELTFPTSSGFFDEVHSSESTPMESTRTDQHVLETCLTTQILF</sequence>
<evidence type="ECO:0000256" key="1">
    <source>
        <dbReference type="SAM" id="MobiDB-lite"/>
    </source>
</evidence>
<dbReference type="EMBL" id="JASCZI010242143">
    <property type="protein sequence ID" value="MED6209809.1"/>
    <property type="molecule type" value="Genomic_DNA"/>
</dbReference>
<gene>
    <name evidence="2" type="ORF">PIB30_058289</name>
</gene>
<evidence type="ECO:0000313" key="3">
    <source>
        <dbReference type="Proteomes" id="UP001341840"/>
    </source>
</evidence>
<dbReference type="Proteomes" id="UP001341840">
    <property type="component" value="Unassembled WGS sequence"/>
</dbReference>
<proteinExistence type="predicted"/>
<protein>
    <submittedName>
        <fullName evidence="2">Uncharacterized protein</fullName>
    </submittedName>
</protein>
<organism evidence="2 3">
    <name type="scientific">Stylosanthes scabra</name>
    <dbReference type="NCBI Taxonomy" id="79078"/>
    <lineage>
        <taxon>Eukaryota</taxon>
        <taxon>Viridiplantae</taxon>
        <taxon>Streptophyta</taxon>
        <taxon>Embryophyta</taxon>
        <taxon>Tracheophyta</taxon>
        <taxon>Spermatophyta</taxon>
        <taxon>Magnoliopsida</taxon>
        <taxon>eudicotyledons</taxon>
        <taxon>Gunneridae</taxon>
        <taxon>Pentapetalae</taxon>
        <taxon>rosids</taxon>
        <taxon>fabids</taxon>
        <taxon>Fabales</taxon>
        <taxon>Fabaceae</taxon>
        <taxon>Papilionoideae</taxon>
        <taxon>50 kb inversion clade</taxon>
        <taxon>dalbergioids sensu lato</taxon>
        <taxon>Dalbergieae</taxon>
        <taxon>Pterocarpus clade</taxon>
        <taxon>Stylosanthes</taxon>
    </lineage>
</organism>
<keyword evidence="3" id="KW-1185">Reference proteome</keyword>